<feature type="domain" description="SPX" evidence="14">
    <location>
        <begin position="1"/>
        <end position="294"/>
    </location>
</feature>
<evidence type="ECO:0000256" key="8">
    <source>
        <dbReference type="ARBA" id="ARBA00023136"/>
    </source>
</evidence>
<feature type="transmembrane region" description="Helical" evidence="12">
    <location>
        <begin position="385"/>
        <end position="408"/>
    </location>
</feature>
<dbReference type="GeneID" id="115755613"/>
<feature type="transmembrane region" description="Helical" evidence="12">
    <location>
        <begin position="556"/>
        <end position="572"/>
    </location>
</feature>
<keyword evidence="4" id="KW-1003">Cell membrane</keyword>
<dbReference type="GO" id="GO:0016036">
    <property type="term" value="P:cellular response to phosphate starvation"/>
    <property type="evidence" value="ECO:0007669"/>
    <property type="project" value="TreeGrafter"/>
</dbReference>
<comment type="function">
    <text evidence="9">May transport inorganic phosphate (Pi).</text>
</comment>
<feature type="transmembrane region" description="Helical" evidence="12">
    <location>
        <begin position="428"/>
        <end position="449"/>
    </location>
</feature>
<protein>
    <submittedName>
        <fullName evidence="16">Phosphate transporter PHO1 homolog 10-like isoform X1</fullName>
    </submittedName>
</protein>
<dbReference type="OrthoDB" id="9970435at2759"/>
<evidence type="ECO:0000313" key="16">
    <source>
        <dbReference type="RefSeq" id="XP_030550933.1"/>
    </source>
</evidence>
<keyword evidence="10" id="KW-0175">Coiled coil</keyword>
<keyword evidence="6 12" id="KW-0812">Transmembrane</keyword>
<evidence type="ECO:0000256" key="9">
    <source>
        <dbReference type="ARBA" id="ARBA00043939"/>
    </source>
</evidence>
<reference evidence="16" key="1">
    <citation type="submission" date="2025-08" db="UniProtKB">
        <authorList>
            <consortium name="RefSeq"/>
        </authorList>
    </citation>
    <scope>IDENTIFICATION</scope>
    <source>
        <tissue evidence="16">Leaf</tissue>
    </source>
</reference>
<feature type="domain" description="EXS" evidence="13">
    <location>
        <begin position="553"/>
        <end position="747"/>
    </location>
</feature>
<evidence type="ECO:0000259" key="14">
    <source>
        <dbReference type="PROSITE" id="PS51382"/>
    </source>
</evidence>
<dbReference type="GO" id="GO:0005802">
    <property type="term" value="C:trans-Golgi network"/>
    <property type="evidence" value="ECO:0007669"/>
    <property type="project" value="TreeGrafter"/>
</dbReference>
<evidence type="ECO:0000256" key="11">
    <source>
        <dbReference type="SAM" id="MobiDB-lite"/>
    </source>
</evidence>
<dbReference type="InterPro" id="IPR004342">
    <property type="entry name" value="EXS_C"/>
</dbReference>
<dbReference type="KEGG" id="rarg:115755613"/>
<dbReference type="InterPro" id="IPR034092">
    <property type="entry name" value="PHO1_SPX"/>
</dbReference>
<dbReference type="CDD" id="cd14476">
    <property type="entry name" value="SPX_PHO1_like"/>
    <property type="match status" value="1"/>
</dbReference>
<feature type="coiled-coil region" evidence="10">
    <location>
        <begin position="123"/>
        <end position="150"/>
    </location>
</feature>
<accession>A0A8B8QX93</accession>
<evidence type="ECO:0000313" key="15">
    <source>
        <dbReference type="Proteomes" id="UP000827889"/>
    </source>
</evidence>
<feature type="transmembrane region" description="Helical" evidence="12">
    <location>
        <begin position="469"/>
        <end position="490"/>
    </location>
</feature>
<feature type="transmembrane region" description="Helical" evidence="12">
    <location>
        <begin position="345"/>
        <end position="365"/>
    </location>
</feature>
<keyword evidence="8 12" id="KW-0472">Membrane</keyword>
<keyword evidence="3" id="KW-0813">Transport</keyword>
<evidence type="ECO:0000256" key="4">
    <source>
        <dbReference type="ARBA" id="ARBA00022475"/>
    </source>
</evidence>
<feature type="transmembrane region" description="Helical" evidence="12">
    <location>
        <begin position="664"/>
        <end position="684"/>
    </location>
</feature>
<keyword evidence="15" id="KW-1185">Reference proteome</keyword>
<evidence type="ECO:0000256" key="10">
    <source>
        <dbReference type="SAM" id="Coils"/>
    </source>
</evidence>
<name>A0A8B8QX93_9MYRT</name>
<dbReference type="PROSITE" id="PS51380">
    <property type="entry name" value="EXS"/>
    <property type="match status" value="1"/>
</dbReference>
<dbReference type="RefSeq" id="XP_030550933.1">
    <property type="nucleotide sequence ID" value="XM_030695073.2"/>
</dbReference>
<dbReference type="PROSITE" id="PS51382">
    <property type="entry name" value="SPX"/>
    <property type="match status" value="1"/>
</dbReference>
<keyword evidence="7 12" id="KW-1133">Transmembrane helix</keyword>
<dbReference type="GO" id="GO:0000822">
    <property type="term" value="F:inositol hexakisphosphate binding"/>
    <property type="evidence" value="ECO:0007669"/>
    <property type="project" value="TreeGrafter"/>
</dbReference>
<comment type="similarity">
    <text evidence="2">Belongs to the SYG1 (TC 2.A.94) family.</text>
</comment>
<dbReference type="GO" id="GO:0006817">
    <property type="term" value="P:phosphate ion transport"/>
    <property type="evidence" value="ECO:0007669"/>
    <property type="project" value="UniProtKB-KW"/>
</dbReference>
<feature type="transmembrane region" description="Helical" evidence="12">
    <location>
        <begin position="616"/>
        <end position="643"/>
    </location>
</feature>
<dbReference type="AlphaFoldDB" id="A0A8B8QX93"/>
<evidence type="ECO:0000256" key="6">
    <source>
        <dbReference type="ARBA" id="ARBA00022692"/>
    </source>
</evidence>
<feature type="compositionally biased region" description="Polar residues" evidence="11">
    <location>
        <begin position="163"/>
        <end position="177"/>
    </location>
</feature>
<proteinExistence type="inferred from homology"/>
<evidence type="ECO:0000256" key="1">
    <source>
        <dbReference type="ARBA" id="ARBA00004651"/>
    </source>
</evidence>
<evidence type="ECO:0000259" key="13">
    <source>
        <dbReference type="PROSITE" id="PS51380"/>
    </source>
</evidence>
<evidence type="ECO:0000256" key="7">
    <source>
        <dbReference type="ARBA" id="ARBA00022989"/>
    </source>
</evidence>
<evidence type="ECO:0000256" key="12">
    <source>
        <dbReference type="SAM" id="Phobius"/>
    </source>
</evidence>
<keyword evidence="5" id="KW-0592">Phosphate transport</keyword>
<dbReference type="PANTHER" id="PTHR10783:SF104">
    <property type="entry name" value="PHOSPHATE TRANSPORTER PHO1 HOMOLOG 10"/>
    <property type="match status" value="1"/>
</dbReference>
<comment type="subcellular location">
    <subcellularLocation>
        <location evidence="1">Cell membrane</location>
        <topology evidence="1">Multi-pass membrane protein</topology>
    </subcellularLocation>
</comment>
<feature type="region of interest" description="Disordered" evidence="11">
    <location>
        <begin position="163"/>
        <end position="187"/>
    </location>
</feature>
<sequence length="753" mass="87393">MKFGKHFKRQKVPEWVEAYMDYNGLKRILRGIVFFKQSKQPATPLRTFQRRSSLYRSFSGLTVPSGIPPSERDIEDQVIAVNSSQGEGSMQCYKTDFLEQSKEGGDIEAMFFRKLDEELNKVNTFYKDKVEELMNEASSLDRQMDALVALRIKVENPDANGSSLKTYSTNTAATELSPSDDLNGDGSSGMCRQEVNGCRHDPLEVLEHVKIHNPLESPISTLKGVFRYSEDVELRFKKEELRKVEERLRLVFIEFYQKLRLLKLFSFMNLSAFSKILKKYEKITSRRAARSYMEIVDNSYLGSSDEVSSLLERVEVTFVEHFSDSNRREGMKSLRPKLKKERHKVTFFSGFFSGCSAALVVAVVLRIETKKLMDREEGARYLENIFPIYSFFGFIILHMLTYAANVFFWRRYRINYPFIFGFKQGTELGYREVFLVSTGLAVLALGSFLVNLYLDLGSKTRNFRTFTELVPLSLVSAVLIIIFCPFNIIYSSSRFFFIRCIFHCICAPLYKVTLPDFFLADHLTSQVQALKSLELYICYYRLAEYSQRRNRCHSHGVYNVFYFIVASIPYWMRFLQCLRRLCEEGDAVHGFNGLKYLPTIVAVLVRTACELKKGHAWLVLAFISSAIATIMNTYWDIVVDWGLLRRHSRNFYLRDKLLISHKSVYFAAMVLNVVLRLAWMQLVLEFNLCSLHKMAVTTIVSCLEILRRGIWSFFRLENEHLNNVGKYRAFKSVPRPFSFYDEGNDDSNSDKDD</sequence>
<dbReference type="Pfam" id="PF03124">
    <property type="entry name" value="EXS"/>
    <property type="match status" value="1"/>
</dbReference>
<organism evidence="15 16">
    <name type="scientific">Rhodamnia argentea</name>
    <dbReference type="NCBI Taxonomy" id="178133"/>
    <lineage>
        <taxon>Eukaryota</taxon>
        <taxon>Viridiplantae</taxon>
        <taxon>Streptophyta</taxon>
        <taxon>Embryophyta</taxon>
        <taxon>Tracheophyta</taxon>
        <taxon>Spermatophyta</taxon>
        <taxon>Magnoliopsida</taxon>
        <taxon>eudicotyledons</taxon>
        <taxon>Gunneridae</taxon>
        <taxon>Pentapetalae</taxon>
        <taxon>rosids</taxon>
        <taxon>malvids</taxon>
        <taxon>Myrtales</taxon>
        <taxon>Myrtaceae</taxon>
        <taxon>Myrtoideae</taxon>
        <taxon>Myrteae</taxon>
        <taxon>Australasian group</taxon>
        <taxon>Rhodamnia</taxon>
    </lineage>
</organism>
<gene>
    <name evidence="16" type="primary">LOC115755613</name>
</gene>
<dbReference type="InterPro" id="IPR004331">
    <property type="entry name" value="SPX_dom"/>
</dbReference>
<dbReference type="Proteomes" id="UP000827889">
    <property type="component" value="Chromosome 6"/>
</dbReference>
<evidence type="ECO:0000256" key="3">
    <source>
        <dbReference type="ARBA" id="ARBA00022448"/>
    </source>
</evidence>
<dbReference type="GO" id="GO:0005886">
    <property type="term" value="C:plasma membrane"/>
    <property type="evidence" value="ECO:0007669"/>
    <property type="project" value="UniProtKB-SubCell"/>
</dbReference>
<evidence type="ECO:0000256" key="5">
    <source>
        <dbReference type="ARBA" id="ARBA00022592"/>
    </source>
</evidence>
<dbReference type="PANTHER" id="PTHR10783">
    <property type="entry name" value="XENOTROPIC AND POLYTROPIC RETROVIRUS RECEPTOR 1-RELATED"/>
    <property type="match status" value="1"/>
</dbReference>
<dbReference type="Pfam" id="PF03105">
    <property type="entry name" value="SPX"/>
    <property type="match status" value="1"/>
</dbReference>
<evidence type="ECO:0000256" key="2">
    <source>
        <dbReference type="ARBA" id="ARBA00009665"/>
    </source>
</evidence>